<dbReference type="PANTHER" id="PTHR44366">
    <property type="entry name" value="UDP-N-ACETYLGLUCOSAMINE--PEPTIDE N-ACETYLGLUCOSAMINYLTRANSFERASE 110 KDA SUBUNIT"/>
    <property type="match status" value="1"/>
</dbReference>
<evidence type="ECO:0000256" key="1">
    <source>
        <dbReference type="PROSITE-ProRule" id="PRU00339"/>
    </source>
</evidence>
<evidence type="ECO:0000313" key="3">
    <source>
        <dbReference type="Proteomes" id="UP000092461"/>
    </source>
</evidence>
<dbReference type="VEuPathDB" id="VectorBase:LLOJ000729"/>
<dbReference type="SUPFAM" id="SSF48452">
    <property type="entry name" value="TPR-like"/>
    <property type="match status" value="1"/>
</dbReference>
<dbReference type="EnsemblMetazoa" id="LLOJ000729-RA">
    <property type="protein sequence ID" value="LLOJ000729-PA"/>
    <property type="gene ID" value="LLOJ000729"/>
</dbReference>
<dbReference type="InterPro" id="IPR019734">
    <property type="entry name" value="TPR_rpt"/>
</dbReference>
<name>A0A1B0C9V7_LUTLO</name>
<proteinExistence type="predicted"/>
<dbReference type="SMART" id="SM00028">
    <property type="entry name" value="TPR"/>
    <property type="match status" value="1"/>
</dbReference>
<dbReference type="Proteomes" id="UP000092461">
    <property type="component" value="Unassembled WGS sequence"/>
</dbReference>
<dbReference type="VEuPathDB" id="VectorBase:LLONM1_006609"/>
<dbReference type="AlphaFoldDB" id="A0A1B0C9V7"/>
<sequence>MDYQCIVVYTIVRIAPFYPPQSSGVDGKSKESGCLDWIKAQIKRAVAAYLRALNLSASNAVVHGNLACVYYEQGLIDLAIDTYRRAIELQPNFPDAYCNLANALKEKGEVSVLFFVFFSVIVF</sequence>
<keyword evidence="1" id="KW-0802">TPR repeat</keyword>
<reference evidence="2" key="1">
    <citation type="submission" date="2020-05" db="UniProtKB">
        <authorList>
            <consortium name="EnsemblMetazoa"/>
        </authorList>
    </citation>
    <scope>IDENTIFICATION</scope>
    <source>
        <strain evidence="2">Jacobina</strain>
    </source>
</reference>
<dbReference type="GO" id="GO:0006493">
    <property type="term" value="P:protein O-linked glycosylation"/>
    <property type="evidence" value="ECO:0007669"/>
    <property type="project" value="InterPro"/>
</dbReference>
<dbReference type="Pfam" id="PF13414">
    <property type="entry name" value="TPR_11"/>
    <property type="match status" value="1"/>
</dbReference>
<protein>
    <submittedName>
        <fullName evidence="2">Uncharacterized protein</fullName>
    </submittedName>
</protein>
<dbReference type="Gene3D" id="1.25.40.10">
    <property type="entry name" value="Tetratricopeptide repeat domain"/>
    <property type="match status" value="1"/>
</dbReference>
<dbReference type="EMBL" id="AJWK01002889">
    <property type="status" value="NOT_ANNOTATED_CDS"/>
    <property type="molecule type" value="Genomic_DNA"/>
</dbReference>
<organism evidence="2 3">
    <name type="scientific">Lutzomyia longipalpis</name>
    <name type="common">Sand fly</name>
    <dbReference type="NCBI Taxonomy" id="7200"/>
    <lineage>
        <taxon>Eukaryota</taxon>
        <taxon>Metazoa</taxon>
        <taxon>Ecdysozoa</taxon>
        <taxon>Arthropoda</taxon>
        <taxon>Hexapoda</taxon>
        <taxon>Insecta</taxon>
        <taxon>Pterygota</taxon>
        <taxon>Neoptera</taxon>
        <taxon>Endopterygota</taxon>
        <taxon>Diptera</taxon>
        <taxon>Nematocera</taxon>
        <taxon>Psychodoidea</taxon>
        <taxon>Psychodidae</taxon>
        <taxon>Lutzomyia</taxon>
        <taxon>Lutzomyia</taxon>
    </lineage>
</organism>
<dbReference type="InterPro" id="IPR037919">
    <property type="entry name" value="OGT"/>
</dbReference>
<accession>A0A1B0C9V7</accession>
<dbReference type="InterPro" id="IPR011990">
    <property type="entry name" value="TPR-like_helical_dom_sf"/>
</dbReference>
<dbReference type="PROSITE" id="PS50005">
    <property type="entry name" value="TPR"/>
    <property type="match status" value="1"/>
</dbReference>
<evidence type="ECO:0000313" key="2">
    <source>
        <dbReference type="EnsemblMetazoa" id="LLOJ000729-PA"/>
    </source>
</evidence>
<keyword evidence="3" id="KW-1185">Reference proteome</keyword>
<dbReference type="PANTHER" id="PTHR44366:SF1">
    <property type="entry name" value="UDP-N-ACETYLGLUCOSAMINE--PEPTIDE N-ACETYLGLUCOSAMINYLTRANSFERASE 110 KDA SUBUNIT"/>
    <property type="match status" value="1"/>
</dbReference>
<feature type="repeat" description="TPR" evidence="1">
    <location>
        <begin position="60"/>
        <end position="93"/>
    </location>
</feature>
<dbReference type="GO" id="GO:0097363">
    <property type="term" value="F:protein O-acetylglucosaminyltransferase activity"/>
    <property type="evidence" value="ECO:0007669"/>
    <property type="project" value="TreeGrafter"/>
</dbReference>